<dbReference type="InterPro" id="IPR011396">
    <property type="entry name" value="PT_DNA_restrict"/>
</dbReference>
<dbReference type="InterPro" id="IPR058813">
    <property type="entry name" value="DNA-SBD_ScoMcrA"/>
</dbReference>
<dbReference type="NCBIfam" id="NF045808">
    <property type="entry name" value="PT-DNA_restrict"/>
    <property type="match status" value="1"/>
</dbReference>
<protein>
    <submittedName>
        <fullName evidence="3">Putative restriction endonuclease</fullName>
    </submittedName>
</protein>
<dbReference type="GO" id="GO:0004519">
    <property type="term" value="F:endonuclease activity"/>
    <property type="evidence" value="ECO:0007669"/>
    <property type="project" value="UniProtKB-KW"/>
</dbReference>
<dbReference type="AlphaFoldDB" id="A0A543IB86"/>
<keyword evidence="3" id="KW-0255">Endonuclease</keyword>
<feature type="domain" description="ScoMcrA-like DNA sulfur-binding" evidence="2">
    <location>
        <begin position="7"/>
        <end position="151"/>
    </location>
</feature>
<evidence type="ECO:0000259" key="2">
    <source>
        <dbReference type="Pfam" id="PF26340"/>
    </source>
</evidence>
<keyword evidence="3" id="KW-0540">Nuclease</keyword>
<comment type="caution">
    <text evidence="3">The sequence shown here is derived from an EMBL/GenBank/DDBJ whole genome shotgun (WGS) entry which is preliminary data.</text>
</comment>
<dbReference type="InterPro" id="IPR003615">
    <property type="entry name" value="HNH_nuc"/>
</dbReference>
<name>A0A543IB86_9ACTN</name>
<dbReference type="Pfam" id="PF26340">
    <property type="entry name" value="DNA-SBD_ScoMcrA"/>
    <property type="match status" value="1"/>
</dbReference>
<sequence>MSDVDWVERVLGVRRYSRNGERAPHKPLLLLYALGRFRNEGPAPIEFSAAEKDLNRLLQEFGPPRPTSAGYPFHHLTTDRLWEVTTADGGGSPGPNVGPLRALHARGRLHPELTAALTKDSALLPQLVRALLDANFAPSLHADICQMVGLDLEDAELPSHVSDEFGRRDPAFRPEVLEAYEFRCAFCGYDGWLDGVAVGLDAAHVRWRTFGGPDDLGNGICLCALHHRLFDRGVVGLADDRSITVSRKYIARAATSRSLVLDLAGRRALEPQRGLAPVDREHIRWHARQVFRSPARAA</sequence>
<keyword evidence="3" id="KW-0378">Hydrolase</keyword>
<dbReference type="EMBL" id="VFPO01000001">
    <property type="protein sequence ID" value="TQM67853.1"/>
    <property type="molecule type" value="Genomic_DNA"/>
</dbReference>
<evidence type="ECO:0000313" key="4">
    <source>
        <dbReference type="Proteomes" id="UP000316706"/>
    </source>
</evidence>
<evidence type="ECO:0000259" key="1">
    <source>
        <dbReference type="Pfam" id="PF13391"/>
    </source>
</evidence>
<proteinExistence type="predicted"/>
<organism evidence="3 4">
    <name type="scientific">Actinomadura hallensis</name>
    <dbReference type="NCBI Taxonomy" id="337895"/>
    <lineage>
        <taxon>Bacteria</taxon>
        <taxon>Bacillati</taxon>
        <taxon>Actinomycetota</taxon>
        <taxon>Actinomycetes</taxon>
        <taxon>Streptosporangiales</taxon>
        <taxon>Thermomonosporaceae</taxon>
        <taxon>Actinomadura</taxon>
    </lineage>
</organism>
<feature type="domain" description="HNH nuclease" evidence="1">
    <location>
        <begin position="184"/>
        <end position="236"/>
    </location>
</feature>
<dbReference type="Proteomes" id="UP000316706">
    <property type="component" value="Unassembled WGS sequence"/>
</dbReference>
<evidence type="ECO:0000313" key="3">
    <source>
        <dbReference type="EMBL" id="TQM67853.1"/>
    </source>
</evidence>
<accession>A0A543IB86</accession>
<dbReference type="PIRSF" id="PIRSF030850">
    <property type="entry name" value="UCP030850"/>
    <property type="match status" value="1"/>
</dbReference>
<gene>
    <name evidence="3" type="ORF">FHX41_1474</name>
</gene>
<keyword evidence="4" id="KW-1185">Reference proteome</keyword>
<reference evidence="3 4" key="1">
    <citation type="submission" date="2019-06" db="EMBL/GenBank/DDBJ databases">
        <title>Sequencing the genomes of 1000 actinobacteria strains.</title>
        <authorList>
            <person name="Klenk H.-P."/>
        </authorList>
    </citation>
    <scope>NUCLEOTIDE SEQUENCE [LARGE SCALE GENOMIC DNA]</scope>
    <source>
        <strain evidence="3 4">DSM 45043</strain>
    </source>
</reference>
<dbReference type="Pfam" id="PF13391">
    <property type="entry name" value="HNH_2"/>
    <property type="match status" value="1"/>
</dbReference>
<dbReference type="CDD" id="cd00085">
    <property type="entry name" value="HNHc"/>
    <property type="match status" value="1"/>
</dbReference>